<dbReference type="SMART" id="SM00496">
    <property type="entry name" value="IENR2"/>
    <property type="match status" value="3"/>
</dbReference>
<dbReference type="Gene3D" id="3.40.1440.10">
    <property type="entry name" value="GIY-YIG endonuclease"/>
    <property type="match status" value="1"/>
</dbReference>
<comment type="similarity">
    <text evidence="1">To endonucleases of group I introns of fungi and phage.</text>
</comment>
<dbReference type="InterPro" id="IPR035901">
    <property type="entry name" value="GIY-YIG_endonuc_sf"/>
</dbReference>
<keyword evidence="3 7" id="KW-0255">Endonuclease</keyword>
<proteinExistence type="predicted"/>
<dbReference type="NCBIfam" id="TIGR01453">
    <property type="entry name" value="grpIintron_endo"/>
    <property type="match status" value="1"/>
</dbReference>
<keyword evidence="2" id="KW-0540">Nuclease</keyword>
<dbReference type="PROSITE" id="PS50164">
    <property type="entry name" value="GIY_YIG"/>
    <property type="match status" value="1"/>
</dbReference>
<evidence type="ECO:0000256" key="1">
    <source>
        <dbReference type="ARBA" id="ARBA00010045"/>
    </source>
</evidence>
<gene>
    <name evidence="7" type="primary">orf31</name>
</gene>
<dbReference type="InterPro" id="IPR003611">
    <property type="entry name" value="NUMOD3"/>
</dbReference>
<protein>
    <submittedName>
        <fullName evidence="7">GIY-YIG endonuclease</fullName>
    </submittedName>
</protein>
<dbReference type="SUPFAM" id="SSF82771">
    <property type="entry name" value="GIY-YIG endonuclease"/>
    <property type="match status" value="1"/>
</dbReference>
<dbReference type="SMART" id="SM00497">
    <property type="entry name" value="IENR1"/>
    <property type="match status" value="1"/>
</dbReference>
<dbReference type="InterPro" id="IPR000305">
    <property type="entry name" value="GIY-YIG_endonuc"/>
</dbReference>
<name>A0A0X9V4U1_ABSGL</name>
<dbReference type="CDD" id="cd10445">
    <property type="entry name" value="GIY-YIG_bI1_like"/>
    <property type="match status" value="1"/>
</dbReference>
<evidence type="ECO:0000313" key="7">
    <source>
        <dbReference type="EMBL" id="AMA21280.1"/>
    </source>
</evidence>
<evidence type="ECO:0000259" key="6">
    <source>
        <dbReference type="PROSITE" id="PS50164"/>
    </source>
</evidence>
<evidence type="ECO:0000256" key="5">
    <source>
        <dbReference type="SAM" id="SignalP"/>
    </source>
</evidence>
<dbReference type="SMART" id="SM00465">
    <property type="entry name" value="GIYc"/>
    <property type="match status" value="1"/>
</dbReference>
<keyword evidence="4" id="KW-0378">Hydrolase</keyword>
<dbReference type="InterPro" id="IPR003647">
    <property type="entry name" value="Intron_nuc_1_rpt"/>
</dbReference>
<dbReference type="RefSeq" id="YP_009440974.1">
    <property type="nucleotide sequence ID" value="NC_036158.1"/>
</dbReference>
<dbReference type="AlphaFoldDB" id="A0A0X9V4U1"/>
<organism evidence="7">
    <name type="scientific">Absidia glauca</name>
    <name type="common">Pin mould</name>
    <dbReference type="NCBI Taxonomy" id="4829"/>
    <lineage>
        <taxon>Eukaryota</taxon>
        <taxon>Fungi</taxon>
        <taxon>Fungi incertae sedis</taxon>
        <taxon>Mucoromycota</taxon>
        <taxon>Mucoromycotina</taxon>
        <taxon>Mucoromycetes</taxon>
        <taxon>Mucorales</taxon>
        <taxon>Cunninghamellaceae</taxon>
        <taxon>Absidia</taxon>
    </lineage>
</organism>
<sequence>MKTILIVKLLMILSIINNLKTNPGLSTESGSQPSKNIELNKLNIEFIQKLVKDKLEILFPNNNINDLLYLVKLILLESNFGKSHTDDDNNFIKLLDQNSLDYVNSISLETNIQENKLIELISIDDSNYSKSIILECLKRLNQENTDMEHLDFPILIFSNSLFSRKIILKQLNKHSGIYCWYCKPTGNMYVGSAVDLKARTSDYYQSSYIKNRKHLPIIRAMQKYGMDQFSLIILEFNNKQSLIRSEQYWIDFITPSYNILTIAGSWLNNKHLEETKQKISTTIKGRSHGLETKLNMSLTRQKEDNPFYGKTHSLESKTIMSAYQSTRIVDPNPGIFINIFSLDNNLLFTFKSIRETAKHFKADTRTITRFLDSNLLFRSKYYIVSKEKE</sequence>
<feature type="domain" description="GIY-YIG" evidence="6">
    <location>
        <begin position="173"/>
        <end position="259"/>
    </location>
</feature>
<dbReference type="GO" id="GO:0016787">
    <property type="term" value="F:hydrolase activity"/>
    <property type="evidence" value="ECO:0007669"/>
    <property type="project" value="UniProtKB-KW"/>
</dbReference>
<accession>A0A0X9V4U1</accession>
<dbReference type="InterPro" id="IPR006350">
    <property type="entry name" value="Intron_endoG1"/>
</dbReference>
<geneLocation type="mitochondrion" evidence="7"/>
<keyword evidence="5" id="KW-0732">Signal</keyword>
<dbReference type="EMBL" id="KU196782">
    <property type="protein sequence ID" value="AMA21280.1"/>
    <property type="molecule type" value="Genomic_DNA"/>
</dbReference>
<reference evidence="7" key="1">
    <citation type="journal article" date="2016" name="Genome Announc.">
        <title>Complete Mitochondrial DNA Sequence of the Mucoralean Fungus Absidia glauca, a Model for Studying Host-Parasite Interactions.</title>
        <authorList>
            <person name="Ellenberger S."/>
            <person name="Burmester A."/>
            <person name="Wostemeyer J."/>
        </authorList>
    </citation>
    <scope>NUCLEOTIDE SEQUENCE</scope>
    <source>
        <strain evidence="7">CBS 101.48</strain>
    </source>
</reference>
<dbReference type="Pfam" id="PF07460">
    <property type="entry name" value="NUMOD3"/>
    <property type="match status" value="1"/>
</dbReference>
<evidence type="ECO:0000256" key="3">
    <source>
        <dbReference type="ARBA" id="ARBA00022759"/>
    </source>
</evidence>
<evidence type="ECO:0000256" key="2">
    <source>
        <dbReference type="ARBA" id="ARBA00022722"/>
    </source>
</evidence>
<feature type="signal peptide" evidence="5">
    <location>
        <begin position="1"/>
        <end position="21"/>
    </location>
</feature>
<dbReference type="Pfam" id="PF01541">
    <property type="entry name" value="GIY-YIG"/>
    <property type="match status" value="1"/>
</dbReference>
<evidence type="ECO:0000256" key="4">
    <source>
        <dbReference type="ARBA" id="ARBA00022801"/>
    </source>
</evidence>
<keyword evidence="7" id="KW-0496">Mitochondrion</keyword>
<dbReference type="GeneID" id="34829277"/>
<dbReference type="GO" id="GO:0003677">
    <property type="term" value="F:DNA binding"/>
    <property type="evidence" value="ECO:0007669"/>
    <property type="project" value="InterPro"/>
</dbReference>
<dbReference type="SUPFAM" id="SSF64496">
    <property type="entry name" value="DNA-binding domain of intron-encoded endonucleases"/>
    <property type="match status" value="1"/>
</dbReference>
<feature type="chain" id="PRO_5007072494" evidence="5">
    <location>
        <begin position="22"/>
        <end position="389"/>
    </location>
</feature>
<dbReference type="GO" id="GO:0004519">
    <property type="term" value="F:endonuclease activity"/>
    <property type="evidence" value="ECO:0007669"/>
    <property type="project" value="UniProtKB-KW"/>
</dbReference>